<dbReference type="GO" id="GO:0016020">
    <property type="term" value="C:membrane"/>
    <property type="evidence" value="ECO:0007669"/>
    <property type="project" value="UniProtKB-SubCell"/>
</dbReference>
<evidence type="ECO:0000256" key="2">
    <source>
        <dbReference type="ARBA" id="ARBA00022692"/>
    </source>
</evidence>
<dbReference type="SUPFAM" id="SSF111352">
    <property type="entry name" value="Ammonium transporter"/>
    <property type="match status" value="1"/>
</dbReference>
<dbReference type="InterPro" id="IPR029020">
    <property type="entry name" value="Ammonium/urea_transptr"/>
</dbReference>
<proteinExistence type="predicted"/>
<dbReference type="InterPro" id="IPR024041">
    <property type="entry name" value="NH4_transpt_AmtB-like_dom"/>
</dbReference>
<dbReference type="AlphaFoldDB" id="A0A645EZH4"/>
<keyword evidence="2 5" id="KW-0812">Transmembrane</keyword>
<accession>A0A645EZH4</accession>
<organism evidence="7">
    <name type="scientific">bioreactor metagenome</name>
    <dbReference type="NCBI Taxonomy" id="1076179"/>
    <lineage>
        <taxon>unclassified sequences</taxon>
        <taxon>metagenomes</taxon>
        <taxon>ecological metagenomes</taxon>
    </lineage>
</organism>
<name>A0A645EZH4_9ZZZZ</name>
<evidence type="ECO:0000259" key="6">
    <source>
        <dbReference type="Pfam" id="PF00909"/>
    </source>
</evidence>
<feature type="transmembrane region" description="Helical" evidence="5">
    <location>
        <begin position="33"/>
        <end position="57"/>
    </location>
</feature>
<evidence type="ECO:0000256" key="1">
    <source>
        <dbReference type="ARBA" id="ARBA00004141"/>
    </source>
</evidence>
<evidence type="ECO:0000256" key="4">
    <source>
        <dbReference type="ARBA" id="ARBA00023136"/>
    </source>
</evidence>
<feature type="domain" description="Ammonium transporter AmtB-like" evidence="6">
    <location>
        <begin position="1"/>
        <end position="77"/>
    </location>
</feature>
<evidence type="ECO:0000256" key="5">
    <source>
        <dbReference type="SAM" id="Phobius"/>
    </source>
</evidence>
<evidence type="ECO:0000256" key="3">
    <source>
        <dbReference type="ARBA" id="ARBA00022989"/>
    </source>
</evidence>
<dbReference type="EMBL" id="VSSQ01053297">
    <property type="protein sequence ID" value="MPN07337.1"/>
    <property type="molecule type" value="Genomic_DNA"/>
</dbReference>
<gene>
    <name evidence="7" type="primary">nrgA_16</name>
    <name evidence="7" type="ORF">SDC9_154603</name>
</gene>
<dbReference type="Gene3D" id="1.10.3430.10">
    <property type="entry name" value="Ammonium transporter AmtB like domains"/>
    <property type="match status" value="1"/>
</dbReference>
<dbReference type="Pfam" id="PF00909">
    <property type="entry name" value="Ammonium_transp"/>
    <property type="match status" value="1"/>
</dbReference>
<comment type="caution">
    <text evidence="7">The sequence shown here is derived from an EMBL/GenBank/DDBJ whole genome shotgun (WGS) entry which is preliminary data.</text>
</comment>
<keyword evidence="4 5" id="KW-0472">Membrane</keyword>
<reference evidence="7" key="1">
    <citation type="submission" date="2019-08" db="EMBL/GenBank/DDBJ databases">
        <authorList>
            <person name="Kucharzyk K."/>
            <person name="Murdoch R.W."/>
            <person name="Higgins S."/>
            <person name="Loffler F."/>
        </authorList>
    </citation>
    <scope>NUCLEOTIDE SEQUENCE</scope>
</reference>
<comment type="subcellular location">
    <subcellularLocation>
        <location evidence="1">Membrane</location>
        <topology evidence="1">Multi-pass membrane protein</topology>
    </subcellularLocation>
</comment>
<keyword evidence="3 5" id="KW-1133">Transmembrane helix</keyword>
<evidence type="ECO:0000313" key="7">
    <source>
        <dbReference type="EMBL" id="MPN07337.1"/>
    </source>
</evidence>
<dbReference type="GO" id="GO:0008519">
    <property type="term" value="F:ammonium channel activity"/>
    <property type="evidence" value="ECO:0007669"/>
    <property type="project" value="InterPro"/>
</dbReference>
<protein>
    <submittedName>
        <fullName evidence="7">Ammonium transporter</fullName>
    </submittedName>
</protein>
<sequence>MHGVGGIAGSILTAVFADPLIAGTSATVLTQLIAVAAVAAYSGAATAGVLVLIRLLMPLRVDAVQEMEGLDISLHLERQH</sequence>